<comment type="similarity">
    <text evidence="1 5">Belongs to the TUBGCP family.</text>
</comment>
<feature type="compositionally biased region" description="Acidic residues" evidence="6">
    <location>
        <begin position="192"/>
        <end position="207"/>
    </location>
</feature>
<keyword evidence="10" id="KW-1185">Reference proteome</keyword>
<reference evidence="10" key="1">
    <citation type="submission" date="2016-10" db="EMBL/GenBank/DDBJ databases">
        <authorList>
            <person name="Jeantristanb JTB J.-T."/>
            <person name="Ricardo R."/>
        </authorList>
    </citation>
    <scope>NUCLEOTIDE SEQUENCE [LARGE SCALE GENOMIC DNA]</scope>
</reference>
<dbReference type="AlphaFoldDB" id="A0A2X0LMA9"/>
<sequence>MDAPALPRRSDSRQSSRSQSQSQSHASSKPLHPASHTRVGSSSARASSVVSGSYASASTTLFPKTPKSSAAKYGGLGEKELQQITSSIRTAVKTTGSYKNRTMPVPEEFDASLAQDPIRDPTPSGSFVAETSFSRAPLNSRLPPMSPHRVALASASRRKSSKTTTTGAKRHSSTVARETIESIAPPATAVYSDEDSLNEDSEGLDEFEPADELETRQREGLDPEPLQGLSPELQEALIVEDLFFVLTVGPTRQDSFVLWFTWLMSYCLCLQGIEGQYIEYDPTYTPEDEFERLYGSRFVVAPSLEPWMAATVTRFLDIAKHYTSIHAFIEQYSILEYGVINHALCAAIREMLKEYLILLAQLEHQFLNSPGFTLQRFWFYLHPTLHTLSLINSLTLDLVALSIPPEEVSSSEESGDSDSFVGNAALRDVLADMEGAVKSAAKADRASRGEGIAKGGEVLFVLSEKLDRTAGDPAARELYTTLLLRASQPYATILLGWISTGHLSDPWDEFIVREDKKQTRESIETDFTNDYWEKRYKLRDNLSSDGPAEPVVNRNVPPRERGLSGGQIVPRFLEPWKDKVLLAGKYLNVLRECGIDIESASGDWAKGQLLALNDESFFRRIDEAYTYANKALLKLLLEQEHLLTRLRSLKQYFFIDHGDAFTHFLDLASLELHKSRHSASDEKLQSLFELALRNPCSASAADPFKDDLIVVLAKKTLTEMLVKILKEDGKLVDASEGKKNARDKEEDKKDKNFLGEFSGPQSAIVDDFADSTHLTAHQAVTLEYHAKFPLSLVISRNTITHYQFLFRHLLQLKHTERVLAEMWTELAKSSSWRVRSPYPELEQWKQRVFGLRARMFAFVQQMYSFTVSEVLDVNWAVLERKLAKVETVDQLLSDHVDFLATCLKECSMTNEKLLVIHSKLLEVCTRFPPYVAKFTDAIEMSLASAERHSKDWSQVGFKKQWDTLASFEQHFNHHTKANLDRLSFHATKENPALLPLVVRLSNLKVPSLPV</sequence>
<dbReference type="InterPro" id="IPR007259">
    <property type="entry name" value="GCP"/>
</dbReference>
<dbReference type="Pfam" id="PF04130">
    <property type="entry name" value="GCP_C_terminal"/>
    <property type="match status" value="1"/>
</dbReference>
<feature type="domain" description="Gamma tubulin complex component C-terminal" evidence="7">
    <location>
        <begin position="642"/>
        <end position="1001"/>
    </location>
</feature>
<feature type="compositionally biased region" description="Low complexity" evidence="6">
    <location>
        <begin position="15"/>
        <end position="28"/>
    </location>
</feature>
<dbReference type="Gene3D" id="1.20.120.1900">
    <property type="entry name" value="Gamma-tubulin complex, C-terminal domain"/>
    <property type="match status" value="1"/>
</dbReference>
<evidence type="ECO:0000256" key="1">
    <source>
        <dbReference type="ARBA" id="ARBA00010337"/>
    </source>
</evidence>
<dbReference type="Pfam" id="PF17681">
    <property type="entry name" value="GCP_N_terminal"/>
    <property type="match status" value="1"/>
</dbReference>
<evidence type="ECO:0000259" key="8">
    <source>
        <dbReference type="Pfam" id="PF17681"/>
    </source>
</evidence>
<evidence type="ECO:0000313" key="9">
    <source>
        <dbReference type="EMBL" id="SCZ96730.1"/>
    </source>
</evidence>
<name>A0A2X0LMA9_9BASI</name>
<evidence type="ECO:0000256" key="4">
    <source>
        <dbReference type="ARBA" id="ARBA00023212"/>
    </source>
</evidence>
<dbReference type="InterPro" id="IPR041470">
    <property type="entry name" value="GCP_N"/>
</dbReference>
<dbReference type="PANTHER" id="PTHR19302">
    <property type="entry name" value="GAMMA TUBULIN COMPLEX PROTEIN"/>
    <property type="match status" value="1"/>
</dbReference>
<dbReference type="GO" id="GO:0043015">
    <property type="term" value="F:gamma-tubulin binding"/>
    <property type="evidence" value="ECO:0007669"/>
    <property type="project" value="InterPro"/>
</dbReference>
<evidence type="ECO:0000256" key="3">
    <source>
        <dbReference type="ARBA" id="ARBA00022701"/>
    </source>
</evidence>
<evidence type="ECO:0000259" key="7">
    <source>
        <dbReference type="Pfam" id="PF04130"/>
    </source>
</evidence>
<dbReference type="STRING" id="289078.A0A2X0LMA9"/>
<evidence type="ECO:0000313" key="10">
    <source>
        <dbReference type="Proteomes" id="UP000249723"/>
    </source>
</evidence>
<dbReference type="GO" id="GO:0000922">
    <property type="term" value="C:spindle pole"/>
    <property type="evidence" value="ECO:0007669"/>
    <property type="project" value="InterPro"/>
</dbReference>
<dbReference type="GO" id="GO:0051225">
    <property type="term" value="P:spindle assembly"/>
    <property type="evidence" value="ECO:0007669"/>
    <property type="project" value="TreeGrafter"/>
</dbReference>
<gene>
    <name evidence="9" type="ORF">BZ3500_MVSOF-1268-A1-R1_CHR4-1G06663</name>
</gene>
<feature type="compositionally biased region" description="Low complexity" evidence="6">
    <location>
        <begin position="38"/>
        <end position="58"/>
    </location>
</feature>
<keyword evidence="4 5" id="KW-0206">Cytoskeleton</keyword>
<keyword evidence="2 5" id="KW-0963">Cytoplasm</keyword>
<dbReference type="EMBL" id="FMWP01000091">
    <property type="protein sequence ID" value="SCZ96730.1"/>
    <property type="molecule type" value="Genomic_DNA"/>
</dbReference>
<feature type="domain" description="Gamma tubulin complex component protein N-terminal" evidence="8">
    <location>
        <begin position="268"/>
        <end position="638"/>
    </location>
</feature>
<proteinExistence type="inferred from homology"/>
<dbReference type="GO" id="GO:0005874">
    <property type="term" value="C:microtubule"/>
    <property type="evidence" value="ECO:0007669"/>
    <property type="project" value="UniProtKB-KW"/>
</dbReference>
<feature type="region of interest" description="Disordered" evidence="6">
    <location>
        <begin position="735"/>
        <end position="755"/>
    </location>
</feature>
<feature type="region of interest" description="Disordered" evidence="6">
    <location>
        <begin position="1"/>
        <end position="81"/>
    </location>
</feature>
<dbReference type="Proteomes" id="UP000249723">
    <property type="component" value="Unassembled WGS sequence"/>
</dbReference>
<dbReference type="GO" id="GO:0051321">
    <property type="term" value="P:meiotic cell cycle"/>
    <property type="evidence" value="ECO:0007669"/>
    <property type="project" value="TreeGrafter"/>
</dbReference>
<keyword evidence="3 5" id="KW-0493">Microtubule</keyword>
<organism evidence="9 10">
    <name type="scientific">Microbotryum saponariae</name>
    <dbReference type="NCBI Taxonomy" id="289078"/>
    <lineage>
        <taxon>Eukaryota</taxon>
        <taxon>Fungi</taxon>
        <taxon>Dikarya</taxon>
        <taxon>Basidiomycota</taxon>
        <taxon>Pucciniomycotina</taxon>
        <taxon>Microbotryomycetes</taxon>
        <taxon>Microbotryales</taxon>
        <taxon>Microbotryaceae</taxon>
        <taxon>Microbotryum</taxon>
    </lineage>
</organism>
<dbReference type="PANTHER" id="PTHR19302:SF13">
    <property type="entry name" value="GAMMA-TUBULIN COMPLEX COMPONENT 2"/>
    <property type="match status" value="1"/>
</dbReference>
<dbReference type="InterPro" id="IPR042241">
    <property type="entry name" value="GCP_C_sf"/>
</dbReference>
<dbReference type="GO" id="GO:0007020">
    <property type="term" value="P:microtubule nucleation"/>
    <property type="evidence" value="ECO:0007669"/>
    <property type="project" value="InterPro"/>
</dbReference>
<comment type="subcellular location">
    <subcellularLocation>
        <location evidence="5">Cytoplasm</location>
        <location evidence="5">Cytoskeleton</location>
        <location evidence="5">Microtubule organizing center</location>
    </subcellularLocation>
</comment>
<accession>A0A2X0LMA9</accession>
<dbReference type="GO" id="GO:0000930">
    <property type="term" value="C:gamma-tubulin complex"/>
    <property type="evidence" value="ECO:0007669"/>
    <property type="project" value="TreeGrafter"/>
</dbReference>
<dbReference type="GO" id="GO:0000278">
    <property type="term" value="P:mitotic cell cycle"/>
    <property type="evidence" value="ECO:0007669"/>
    <property type="project" value="TreeGrafter"/>
</dbReference>
<feature type="compositionally biased region" description="Polar residues" evidence="6">
    <location>
        <begin position="59"/>
        <end position="68"/>
    </location>
</feature>
<feature type="compositionally biased region" description="Basic and acidic residues" evidence="6">
    <location>
        <begin position="735"/>
        <end position="753"/>
    </location>
</feature>
<evidence type="ECO:0000256" key="5">
    <source>
        <dbReference type="RuleBase" id="RU363050"/>
    </source>
</evidence>
<dbReference type="GO" id="GO:0051011">
    <property type="term" value="F:microtubule minus-end binding"/>
    <property type="evidence" value="ECO:0007669"/>
    <property type="project" value="TreeGrafter"/>
</dbReference>
<dbReference type="InterPro" id="IPR040457">
    <property type="entry name" value="GCP_C"/>
</dbReference>
<protein>
    <recommendedName>
        <fullName evidence="5">Spindle pole body component</fullName>
    </recommendedName>
</protein>
<dbReference type="GO" id="GO:0044732">
    <property type="term" value="C:mitotic spindle pole body"/>
    <property type="evidence" value="ECO:0007669"/>
    <property type="project" value="TreeGrafter"/>
</dbReference>
<dbReference type="OrthoDB" id="2192946at2759"/>
<dbReference type="GO" id="GO:0031122">
    <property type="term" value="P:cytoplasmic microtubule organization"/>
    <property type="evidence" value="ECO:0007669"/>
    <property type="project" value="TreeGrafter"/>
</dbReference>
<evidence type="ECO:0000256" key="6">
    <source>
        <dbReference type="SAM" id="MobiDB-lite"/>
    </source>
</evidence>
<evidence type="ECO:0000256" key="2">
    <source>
        <dbReference type="ARBA" id="ARBA00022490"/>
    </source>
</evidence>
<feature type="region of interest" description="Disordered" evidence="6">
    <location>
        <begin position="135"/>
        <end position="207"/>
    </location>
</feature>